<comment type="caution">
    <text evidence="2">The sequence shown here is derived from an EMBL/GenBank/DDBJ whole genome shotgun (WGS) entry which is preliminary data.</text>
</comment>
<sequence>MRKGQIRRVNLSLHLTPHQSRADLRAMQELQKWHQSVDNAASIDDTNMEIRTFHRNVYLAGLQLHLMDPTLCRHVAESLGREELTLAELLGELSPQVAAPEESDSSAEHLAQLQKIHAEIAALKPLMEQQKLVLQQLRMAGKMAGAPEPERTANGAEERDLSQVDAPTEKMKKVRQKGIF</sequence>
<accession>A0ABX4ZZS6</accession>
<dbReference type="EMBL" id="PQVW01000016">
    <property type="protein sequence ID" value="POZ20789.1"/>
    <property type="molecule type" value="Genomic_DNA"/>
</dbReference>
<evidence type="ECO:0000256" key="1">
    <source>
        <dbReference type="SAM" id="MobiDB-lite"/>
    </source>
</evidence>
<dbReference type="RefSeq" id="WP_103950064.1">
    <property type="nucleotide sequence ID" value="NZ_PQVT01000017.1"/>
</dbReference>
<feature type="region of interest" description="Disordered" evidence="1">
    <location>
        <begin position="141"/>
        <end position="180"/>
    </location>
</feature>
<reference evidence="2 3" key="1">
    <citation type="submission" date="2018-02" db="EMBL/GenBank/DDBJ databases">
        <title>Lelliotia aquatilis sp. nov., isolated from drinking water.</title>
        <authorList>
            <person name="Kaempfer P."/>
            <person name="Glaeser S."/>
            <person name="Exner M."/>
            <person name="Doijad S."/>
            <person name="Chakraborty T."/>
        </authorList>
    </citation>
    <scope>NUCLEOTIDE SEQUENCE [LARGE SCALE GENOMIC DNA]</scope>
    <source>
        <strain evidence="2 3">6331-17</strain>
    </source>
</reference>
<keyword evidence="3" id="KW-1185">Reference proteome</keyword>
<name>A0ABX4ZZS6_9ENTR</name>
<feature type="compositionally biased region" description="Basic and acidic residues" evidence="1">
    <location>
        <begin position="148"/>
        <end position="171"/>
    </location>
</feature>
<evidence type="ECO:0000313" key="2">
    <source>
        <dbReference type="EMBL" id="POZ20789.1"/>
    </source>
</evidence>
<organism evidence="2 3">
    <name type="scientific">Lelliottia aquatilis</name>
    <dbReference type="NCBI Taxonomy" id="2080838"/>
    <lineage>
        <taxon>Bacteria</taxon>
        <taxon>Pseudomonadati</taxon>
        <taxon>Pseudomonadota</taxon>
        <taxon>Gammaproteobacteria</taxon>
        <taxon>Enterobacterales</taxon>
        <taxon>Enterobacteriaceae</taxon>
        <taxon>Lelliottia</taxon>
    </lineage>
</organism>
<evidence type="ECO:0000313" key="3">
    <source>
        <dbReference type="Proteomes" id="UP000237025"/>
    </source>
</evidence>
<dbReference type="Proteomes" id="UP000237025">
    <property type="component" value="Unassembled WGS sequence"/>
</dbReference>
<proteinExistence type="predicted"/>
<protein>
    <submittedName>
        <fullName evidence="2">Uncharacterized protein</fullName>
    </submittedName>
</protein>
<gene>
    <name evidence="2" type="ORF">C3712_18050</name>
</gene>